<reference evidence="1" key="1">
    <citation type="submission" date="2020-11" db="EMBL/GenBank/DDBJ databases">
        <authorList>
            <person name="Tran Van P."/>
        </authorList>
    </citation>
    <scope>NUCLEOTIDE SEQUENCE</scope>
</reference>
<evidence type="ECO:0000313" key="1">
    <source>
        <dbReference type="EMBL" id="CAD7647534.1"/>
    </source>
</evidence>
<dbReference type="EMBL" id="CAJPIZ010040162">
    <property type="protein sequence ID" value="CAG2121544.1"/>
    <property type="molecule type" value="Genomic_DNA"/>
</dbReference>
<feature type="non-terminal residue" evidence="1">
    <location>
        <position position="226"/>
    </location>
</feature>
<dbReference type="Proteomes" id="UP000759131">
    <property type="component" value="Unassembled WGS sequence"/>
</dbReference>
<dbReference type="AlphaFoldDB" id="A0A7R9LTC8"/>
<dbReference type="EMBL" id="OC894737">
    <property type="protein sequence ID" value="CAD7647534.1"/>
    <property type="molecule type" value="Genomic_DNA"/>
</dbReference>
<proteinExistence type="predicted"/>
<keyword evidence="2" id="KW-1185">Reference proteome</keyword>
<gene>
    <name evidence="1" type="ORF">OSB1V03_LOCUS21490</name>
</gene>
<evidence type="ECO:0000313" key="2">
    <source>
        <dbReference type="Proteomes" id="UP000759131"/>
    </source>
</evidence>
<accession>A0A7R9LTC8</accession>
<organism evidence="1">
    <name type="scientific">Medioppia subpectinata</name>
    <dbReference type="NCBI Taxonomy" id="1979941"/>
    <lineage>
        <taxon>Eukaryota</taxon>
        <taxon>Metazoa</taxon>
        <taxon>Ecdysozoa</taxon>
        <taxon>Arthropoda</taxon>
        <taxon>Chelicerata</taxon>
        <taxon>Arachnida</taxon>
        <taxon>Acari</taxon>
        <taxon>Acariformes</taxon>
        <taxon>Sarcoptiformes</taxon>
        <taxon>Oribatida</taxon>
        <taxon>Brachypylina</taxon>
        <taxon>Oppioidea</taxon>
        <taxon>Oppiidae</taxon>
        <taxon>Medioppia</taxon>
    </lineage>
</organism>
<protein>
    <submittedName>
        <fullName evidence="1">Uncharacterized protein</fullName>
    </submittedName>
</protein>
<name>A0A7R9LTC8_9ACAR</name>
<sequence length="226" mass="26473">RLFPKPIADVINISENIFHDQILHYAIATRDTAWISAVYPEYNLFTQQILVAMAHIMPALTANEWLKLFKFLQLYYYNYEIVCLFRKAIRSTPDDTDRDFLTKCFVNIIKTELIIPSRDDVLIRPLTQEDFQYYECDWAIMFKTLASLEHFLLPADMRAQLCELMTELAERMQGLYVCPYDYYKKEGVMPRVVKEVTKKVFGSDIDVQYPKQKVQSIGLTPAGAKR</sequence>